<dbReference type="SUPFAM" id="SSF52058">
    <property type="entry name" value="L domain-like"/>
    <property type="match status" value="1"/>
</dbReference>
<evidence type="ECO:0000256" key="2">
    <source>
        <dbReference type="ARBA" id="ARBA00022737"/>
    </source>
</evidence>
<protein>
    <submittedName>
        <fullName evidence="6">TMV resistance protein N-like isoform X1</fullName>
    </submittedName>
</protein>
<keyword evidence="3" id="KW-0520">NAD</keyword>
<dbReference type="SUPFAM" id="SSF52200">
    <property type="entry name" value="Toll/Interleukin receptor TIR domain"/>
    <property type="match status" value="1"/>
</dbReference>
<dbReference type="Pfam" id="PF01582">
    <property type="entry name" value="TIR"/>
    <property type="match status" value="1"/>
</dbReference>
<evidence type="ECO:0000313" key="6">
    <source>
        <dbReference type="RefSeq" id="XP_022155220.1"/>
    </source>
</evidence>
<keyword evidence="2" id="KW-0677">Repeat</keyword>
<dbReference type="Gene3D" id="3.80.10.10">
    <property type="entry name" value="Ribonuclease Inhibitor"/>
    <property type="match status" value="2"/>
</dbReference>
<dbReference type="InterPro" id="IPR058192">
    <property type="entry name" value="WHD_ROQ1-like"/>
</dbReference>
<evidence type="ECO:0000256" key="1">
    <source>
        <dbReference type="ARBA" id="ARBA00022614"/>
    </source>
</evidence>
<dbReference type="GO" id="GO:0007165">
    <property type="term" value="P:signal transduction"/>
    <property type="evidence" value="ECO:0007669"/>
    <property type="project" value="InterPro"/>
</dbReference>
<accession>A0A6J1DLU8</accession>
<sequence length="1092" mass="123943">MADRKADGGRWMYDVFLSFRSENTRKNFTDHLYHALRDAGINVFRDENEIPRGEHITTELEQAIQRSKIAIIVFSKGYADSRWCLEELVKIMECRRTLNQLVLPVFYDVDPSDVRNQKGSFGEAFSRYQLHFGSENYNKILSWRMALTEAANLAGFNLENIADGHEGKFIKKIIQKVSRDLKRIIDVAHHLVGIDFHVNAITSKLGVGLGGVRMVGIWGMGGVGKTTIAKAVYNLLYDDFDGACFLDNIKDTSEQLNGLVHLQEKLLKSIFKSSKIELQYVHEGITQLQQRLPHKKVLLILDDIDDMGQLNALARSRCWFGAGTRIIITTRNEHFLKNFQVDAICTIDEMNENEALELFSWHAFHNKYPSVDYCQLSKRVVSYCGGLPLALEVLGSFLYGRTVLEWEDALNKLKKIPLDEISRKLKTSFDGLGDQAYKDIFLDISCFFIGMDKSEVTRILDGCGFFPIIGISVLLQRRLLRVDHENKFRMHDLLRDMGREIVHNESRKEPAKRSRIFVNDDVLDVLEKQKGADVTEGLSLKLSISSKKNFHTKAFSEMQKLRLLQLNYARIRGDFKHISQELRWICWHGFPLESLPKSFHLEKAVAIDLRYSHLIKFFQKEPKFSLEKLTILNLSHSRYLTCTPNFSKLPHLQKLELEDCKSLVKVDDSIGCLQKLGFINLKDCICLNKLPEAFCELKSLERLILSGCSKLEKLPNELGKMESLTTLAADGTCIQELPSTIVGLKKLKCLSITRSNRLLSKSLAEILWSRIFPSKFSNSIVLPMCLQGFKSLTILRLRNCNVSDDAIPKDIGSLVSLMTLDLGGNDFDALPSSISCLSNLYDLNSSGCSKLEQILNLPPYSRWIDEVKCKALENISELPKNVELIEWINVAECPKVVEISSFDGVVPYIPSIKMSGGHSKLNQSFKQIFQRMFEEINGGIKVCSFPDGAVSEESSWSLHVEASQIADFDFEGADIESIMYHCPVGLRTNDWWFRNDELPKVGDGGNGTHIIGKTCFEFSGGSSNRTKMDHTIKISEEDRFPAQITSLSRISNVNKLIKEKLTPTQLYMFIKRTIFGRFVGLNLMFCSSLVPA</sequence>
<dbReference type="PRINTS" id="PR00364">
    <property type="entry name" value="DISEASERSIST"/>
</dbReference>
<organism evidence="5 6">
    <name type="scientific">Momordica charantia</name>
    <name type="common">Bitter gourd</name>
    <name type="synonym">Balsam pear</name>
    <dbReference type="NCBI Taxonomy" id="3673"/>
    <lineage>
        <taxon>Eukaryota</taxon>
        <taxon>Viridiplantae</taxon>
        <taxon>Streptophyta</taxon>
        <taxon>Embryophyta</taxon>
        <taxon>Tracheophyta</taxon>
        <taxon>Spermatophyta</taxon>
        <taxon>Magnoliopsida</taxon>
        <taxon>eudicotyledons</taxon>
        <taxon>Gunneridae</taxon>
        <taxon>Pentapetalae</taxon>
        <taxon>rosids</taxon>
        <taxon>fabids</taxon>
        <taxon>Cucurbitales</taxon>
        <taxon>Cucurbitaceae</taxon>
        <taxon>Momordiceae</taxon>
        <taxon>Momordica</taxon>
    </lineage>
</organism>
<dbReference type="InterPro" id="IPR035897">
    <property type="entry name" value="Toll_tir_struct_dom_sf"/>
</dbReference>
<dbReference type="Gene3D" id="1.10.8.430">
    <property type="entry name" value="Helical domain of apoptotic protease-activating factors"/>
    <property type="match status" value="1"/>
</dbReference>
<keyword evidence="5" id="KW-1185">Reference proteome</keyword>
<evidence type="ECO:0000259" key="4">
    <source>
        <dbReference type="PROSITE" id="PS50104"/>
    </source>
</evidence>
<dbReference type="PANTHER" id="PTHR11017:SF575">
    <property type="entry name" value="ADP-RIBOSYL CYCLASE_CYCLIC ADP-RIBOSE HYDROLASE"/>
    <property type="match status" value="1"/>
</dbReference>
<dbReference type="SMART" id="SM00255">
    <property type="entry name" value="TIR"/>
    <property type="match status" value="1"/>
</dbReference>
<name>A0A6J1DLU8_MOMCH</name>
<dbReference type="Proteomes" id="UP000504603">
    <property type="component" value="Unplaced"/>
</dbReference>
<keyword evidence="1" id="KW-0433">Leucine-rich repeat</keyword>
<dbReference type="Pfam" id="PF23282">
    <property type="entry name" value="WHD_ROQ1"/>
    <property type="match status" value="1"/>
</dbReference>
<dbReference type="GO" id="GO:0006952">
    <property type="term" value="P:defense response"/>
    <property type="evidence" value="ECO:0007669"/>
    <property type="project" value="InterPro"/>
</dbReference>
<dbReference type="RefSeq" id="XP_022155220.1">
    <property type="nucleotide sequence ID" value="XM_022299528.1"/>
</dbReference>
<dbReference type="Pfam" id="PF00931">
    <property type="entry name" value="NB-ARC"/>
    <property type="match status" value="1"/>
</dbReference>
<dbReference type="Gene3D" id="3.40.50.10140">
    <property type="entry name" value="Toll/interleukin-1 receptor homology (TIR) domain"/>
    <property type="match status" value="1"/>
</dbReference>
<dbReference type="GO" id="GO:0043531">
    <property type="term" value="F:ADP binding"/>
    <property type="evidence" value="ECO:0007669"/>
    <property type="project" value="InterPro"/>
</dbReference>
<reference evidence="6" key="1">
    <citation type="submission" date="2025-08" db="UniProtKB">
        <authorList>
            <consortium name="RefSeq"/>
        </authorList>
    </citation>
    <scope>IDENTIFICATION</scope>
    <source>
        <strain evidence="6">OHB3-1</strain>
    </source>
</reference>
<dbReference type="AlphaFoldDB" id="A0A6J1DLU8"/>
<dbReference type="GeneID" id="111022364"/>
<dbReference type="PANTHER" id="PTHR11017">
    <property type="entry name" value="LEUCINE-RICH REPEAT-CONTAINING PROTEIN"/>
    <property type="match status" value="1"/>
</dbReference>
<dbReference type="InterPro" id="IPR000157">
    <property type="entry name" value="TIR_dom"/>
</dbReference>
<proteinExistence type="predicted"/>
<dbReference type="InterPro" id="IPR032675">
    <property type="entry name" value="LRR_dom_sf"/>
</dbReference>
<feature type="domain" description="TIR" evidence="4">
    <location>
        <begin position="11"/>
        <end position="181"/>
    </location>
</feature>
<dbReference type="FunFam" id="3.40.50.10140:FF:000007">
    <property type="entry name" value="Disease resistance protein (TIR-NBS-LRR class)"/>
    <property type="match status" value="1"/>
</dbReference>
<dbReference type="OrthoDB" id="1357022at2759"/>
<dbReference type="KEGG" id="mcha:111022364"/>
<dbReference type="SUPFAM" id="SSF52540">
    <property type="entry name" value="P-loop containing nucleoside triphosphate hydrolases"/>
    <property type="match status" value="1"/>
</dbReference>
<evidence type="ECO:0000256" key="3">
    <source>
        <dbReference type="ARBA" id="ARBA00023027"/>
    </source>
</evidence>
<dbReference type="PROSITE" id="PS50104">
    <property type="entry name" value="TIR"/>
    <property type="match status" value="1"/>
</dbReference>
<dbReference type="InterPro" id="IPR044974">
    <property type="entry name" value="Disease_R_plants"/>
</dbReference>
<dbReference type="InterPro" id="IPR002182">
    <property type="entry name" value="NB-ARC"/>
</dbReference>
<dbReference type="InterPro" id="IPR027417">
    <property type="entry name" value="P-loop_NTPase"/>
</dbReference>
<gene>
    <name evidence="6" type="primary">LOC111022364</name>
</gene>
<evidence type="ECO:0000313" key="5">
    <source>
        <dbReference type="Proteomes" id="UP000504603"/>
    </source>
</evidence>
<dbReference type="Gene3D" id="3.40.50.300">
    <property type="entry name" value="P-loop containing nucleotide triphosphate hydrolases"/>
    <property type="match status" value="1"/>
</dbReference>
<dbReference type="InterPro" id="IPR042197">
    <property type="entry name" value="Apaf_helical"/>
</dbReference>